<dbReference type="GO" id="GO:0004316">
    <property type="term" value="F:3-oxoacyl-[acyl-carrier-protein] reductase (NADPH) activity"/>
    <property type="evidence" value="ECO:0007669"/>
    <property type="project" value="UniProtKB-EC"/>
</dbReference>
<protein>
    <submittedName>
        <fullName evidence="6">3-oxoacyl-[acyl-carrier protein] reductase</fullName>
        <ecNumber evidence="6">1.1.1.100</ecNumber>
    </submittedName>
</protein>
<comment type="caution">
    <text evidence="6">The sequence shown here is derived from an EMBL/GenBank/DDBJ whole genome shotgun (WGS) entry which is preliminary data.</text>
</comment>
<dbReference type="EC" id="1.1.1.100" evidence="6"/>
<evidence type="ECO:0000256" key="2">
    <source>
        <dbReference type="ARBA" id="ARBA00022857"/>
    </source>
</evidence>
<dbReference type="SUPFAM" id="SSF51735">
    <property type="entry name" value="NAD(P)-binding Rossmann-fold domains"/>
    <property type="match status" value="1"/>
</dbReference>
<evidence type="ECO:0000313" key="6">
    <source>
        <dbReference type="EMBL" id="GAL92012.1"/>
    </source>
</evidence>
<dbReference type="Gene3D" id="3.40.50.720">
    <property type="entry name" value="NAD(P)-binding Rossmann-like Domain"/>
    <property type="match status" value="1"/>
</dbReference>
<dbReference type="PRINTS" id="PR00081">
    <property type="entry name" value="GDHRDH"/>
</dbReference>
<dbReference type="Proteomes" id="UP000030321">
    <property type="component" value="Unassembled WGS sequence"/>
</dbReference>
<dbReference type="InterPro" id="IPR002347">
    <property type="entry name" value="SDR_fam"/>
</dbReference>
<sequence>MSEQTGSNLTDQVTIITGASGGIGLACAKRLLSQHHKVVLVDINPEKLASTVEELVTIAAPEQILSLVLSVCDENDMAAMASKTVAHFGRIDNLIACAGILRVGEDLKTIWQTSLEEWRAVIETNLTGTFLSNRAVIPTMIEQKQGDIINISSVSGRQGRPFDGPYCASKFGIIGLSESLSEEVSAWGVRVQTILPDAIDTPLWNQNGPSVPKPTYALPPERVAEFISYLLSLPRDTFLLNPVLMAFKSRKKRPKIK</sequence>
<keyword evidence="3 6" id="KW-0560">Oxidoreductase</keyword>
<name>A0A0A1VQD0_MICAE</name>
<evidence type="ECO:0000256" key="1">
    <source>
        <dbReference type="ARBA" id="ARBA00006484"/>
    </source>
</evidence>
<dbReference type="PROSITE" id="PS00061">
    <property type="entry name" value="ADH_SHORT"/>
    <property type="match status" value="1"/>
</dbReference>
<proteinExistence type="inferred from homology"/>
<accession>A0A0A1VQD0</accession>
<organism evidence="6 7">
    <name type="scientific">Microcystis aeruginosa NIES-44</name>
    <dbReference type="NCBI Taxonomy" id="449439"/>
    <lineage>
        <taxon>Bacteria</taxon>
        <taxon>Bacillati</taxon>
        <taxon>Cyanobacteriota</taxon>
        <taxon>Cyanophyceae</taxon>
        <taxon>Oscillatoriophycideae</taxon>
        <taxon>Chroococcales</taxon>
        <taxon>Microcystaceae</taxon>
        <taxon>Microcystis</taxon>
    </lineage>
</organism>
<evidence type="ECO:0000259" key="5">
    <source>
        <dbReference type="SMART" id="SM00822"/>
    </source>
</evidence>
<comment type="similarity">
    <text evidence="1 4">Belongs to the short-chain dehydrogenases/reductases (SDR) family.</text>
</comment>
<evidence type="ECO:0000256" key="3">
    <source>
        <dbReference type="ARBA" id="ARBA00023002"/>
    </source>
</evidence>
<reference evidence="7" key="1">
    <citation type="journal article" date="2015" name="Genome">
        <title>Whole Genome Sequence of the Non-Microcystin-Producing Microcystis aeruginosa Strain NIES-44.</title>
        <authorList>
            <person name="Okano K."/>
            <person name="Miyata N."/>
            <person name="Ozaki Y."/>
        </authorList>
    </citation>
    <scope>NUCLEOTIDE SEQUENCE [LARGE SCALE GENOMIC DNA]</scope>
    <source>
        <strain evidence="7">NIES-44</strain>
    </source>
</reference>
<evidence type="ECO:0000313" key="7">
    <source>
        <dbReference type="Proteomes" id="UP000030321"/>
    </source>
</evidence>
<gene>
    <name evidence="6" type="ORF">N44_00300</name>
</gene>
<dbReference type="Pfam" id="PF00106">
    <property type="entry name" value="adh_short"/>
    <property type="match status" value="1"/>
</dbReference>
<dbReference type="PRINTS" id="PR00080">
    <property type="entry name" value="SDRFAMILY"/>
</dbReference>
<dbReference type="RefSeq" id="WP_045357576.1">
    <property type="nucleotide sequence ID" value="NZ_BBPA01000018.1"/>
</dbReference>
<dbReference type="InterPro" id="IPR020904">
    <property type="entry name" value="Sc_DH/Rdtase_CS"/>
</dbReference>
<dbReference type="CDD" id="cd05233">
    <property type="entry name" value="SDR_c"/>
    <property type="match status" value="1"/>
</dbReference>
<keyword evidence="2" id="KW-0521">NADP</keyword>
<dbReference type="InterPro" id="IPR057326">
    <property type="entry name" value="KR_dom"/>
</dbReference>
<dbReference type="PANTHER" id="PTHR43391:SF14">
    <property type="entry name" value="DEHYDROGENASE_REDUCTASE SDR FAMILY PROTEIN 7-LIKE"/>
    <property type="match status" value="1"/>
</dbReference>
<dbReference type="AlphaFoldDB" id="A0A0A1VQD0"/>
<dbReference type="EMBL" id="BBPA01000018">
    <property type="protein sequence ID" value="GAL92012.1"/>
    <property type="molecule type" value="Genomic_DNA"/>
</dbReference>
<dbReference type="InterPro" id="IPR036291">
    <property type="entry name" value="NAD(P)-bd_dom_sf"/>
</dbReference>
<evidence type="ECO:0000256" key="4">
    <source>
        <dbReference type="RuleBase" id="RU000363"/>
    </source>
</evidence>
<dbReference type="PANTHER" id="PTHR43391">
    <property type="entry name" value="RETINOL DEHYDROGENASE-RELATED"/>
    <property type="match status" value="1"/>
</dbReference>
<feature type="domain" description="Ketoreductase" evidence="5">
    <location>
        <begin position="12"/>
        <end position="204"/>
    </location>
</feature>
<dbReference type="SMART" id="SM00822">
    <property type="entry name" value="PKS_KR"/>
    <property type="match status" value="1"/>
</dbReference>